<feature type="domain" description="Glycosyl hydrolase family 32 N-terminal" evidence="4">
    <location>
        <begin position="37"/>
        <end position="329"/>
    </location>
</feature>
<dbReference type="PANTHER" id="PTHR42800">
    <property type="entry name" value="EXOINULINASE INUD (AFU_ORTHOLOGUE AFUA_5G00480)"/>
    <property type="match status" value="1"/>
</dbReference>
<dbReference type="Pfam" id="PF00251">
    <property type="entry name" value="Glyco_hydro_32N"/>
    <property type="match status" value="1"/>
</dbReference>
<comment type="caution">
    <text evidence="6">The sequence shown here is derived from an EMBL/GenBank/DDBJ whole genome shotgun (WGS) entry which is preliminary data.</text>
</comment>
<dbReference type="SUPFAM" id="SSF75005">
    <property type="entry name" value="Arabinanase/levansucrase/invertase"/>
    <property type="match status" value="1"/>
</dbReference>
<feature type="domain" description="Glycosyl hydrolase family 32 C-terminal" evidence="5">
    <location>
        <begin position="333"/>
        <end position="408"/>
    </location>
</feature>
<sequence length="412" mass="46924">MKLKTLISTLLLAGSLSAGAQSIPDSLYQEAYRPQYHFSPEKGWIGDPSGLMYYQGKYHMFWWGKAESTDLVHFHQVSPFVMTGENPNISYFTGSAVVDKNNTAGFGKGAFVAAYTIFEKDSKKQAQGISFSHDGKTFHYYDGNPVLDLWSTEFRDPTVFWHEPTQKWVMVVAKALEKKVKFYTSPDLKHWTWTSDFGPAGNSEKSWECPDLFQLPVDGDTERNQWVLVVSVNWAQEQYFIGTFDGTTFRLMENHPSEPLYVDKGLDYYASRTFQDFDGTLSEKISLGWVATWDYAHFVPSQYGKGFWSIPRKLALKTYDEGIRLTQQPIDALQSLRYSPVKWKRTLSVGTHQLPSFTPQENVYELDASFSTEVSNTFGFNLCVGDGHKVVVSYDTDSENLVIDRTSCADLY</sequence>
<dbReference type="SMART" id="SM00640">
    <property type="entry name" value="Glyco_32"/>
    <property type="match status" value="1"/>
</dbReference>
<evidence type="ECO:0000256" key="1">
    <source>
        <dbReference type="ARBA" id="ARBA00009902"/>
    </source>
</evidence>
<dbReference type="GO" id="GO:0005737">
    <property type="term" value="C:cytoplasm"/>
    <property type="evidence" value="ECO:0007669"/>
    <property type="project" value="TreeGrafter"/>
</dbReference>
<dbReference type="InterPro" id="IPR013320">
    <property type="entry name" value="ConA-like_dom_sf"/>
</dbReference>
<evidence type="ECO:0000259" key="4">
    <source>
        <dbReference type="Pfam" id="PF00251"/>
    </source>
</evidence>
<dbReference type="Pfam" id="PF08244">
    <property type="entry name" value="Glyco_hydro_32C"/>
    <property type="match status" value="1"/>
</dbReference>
<dbReference type="GO" id="GO:0004575">
    <property type="term" value="F:sucrose alpha-glucosidase activity"/>
    <property type="evidence" value="ECO:0007669"/>
    <property type="project" value="TreeGrafter"/>
</dbReference>
<dbReference type="PANTHER" id="PTHR42800:SF1">
    <property type="entry name" value="EXOINULINASE INUD (AFU_ORTHOLOGUE AFUA_5G00480)"/>
    <property type="match status" value="1"/>
</dbReference>
<dbReference type="Gene3D" id="2.60.120.560">
    <property type="entry name" value="Exo-inulinase, domain 1"/>
    <property type="match status" value="1"/>
</dbReference>
<comment type="similarity">
    <text evidence="1">Belongs to the glycosyl hydrolase 32 family.</text>
</comment>
<keyword evidence="3" id="KW-0326">Glycosidase</keyword>
<evidence type="ECO:0000256" key="2">
    <source>
        <dbReference type="ARBA" id="ARBA00022801"/>
    </source>
</evidence>
<gene>
    <name evidence="6" type="ORF">EVA_00783</name>
</gene>
<dbReference type="InterPro" id="IPR023296">
    <property type="entry name" value="Glyco_hydro_beta-prop_sf"/>
</dbReference>
<organism evidence="6">
    <name type="scientific">gut metagenome</name>
    <dbReference type="NCBI Taxonomy" id="749906"/>
    <lineage>
        <taxon>unclassified sequences</taxon>
        <taxon>metagenomes</taxon>
        <taxon>organismal metagenomes</taxon>
    </lineage>
</organism>
<dbReference type="CDD" id="cd18622">
    <property type="entry name" value="GH32_Inu-like"/>
    <property type="match status" value="1"/>
</dbReference>
<name>J9H3T3_9ZZZZ</name>
<dbReference type="AlphaFoldDB" id="J9H3T3"/>
<evidence type="ECO:0000313" key="6">
    <source>
        <dbReference type="EMBL" id="EJX10648.1"/>
    </source>
</evidence>
<dbReference type="InterPro" id="IPR013148">
    <property type="entry name" value="Glyco_hydro_32_N"/>
</dbReference>
<dbReference type="Gene3D" id="2.115.10.20">
    <property type="entry name" value="Glycosyl hydrolase domain, family 43"/>
    <property type="match status" value="1"/>
</dbReference>
<dbReference type="EMBL" id="AMCI01000140">
    <property type="protein sequence ID" value="EJX10648.1"/>
    <property type="molecule type" value="Genomic_DNA"/>
</dbReference>
<evidence type="ECO:0000259" key="5">
    <source>
        <dbReference type="Pfam" id="PF08244"/>
    </source>
</evidence>
<feature type="non-terminal residue" evidence="6">
    <location>
        <position position="412"/>
    </location>
</feature>
<dbReference type="GO" id="GO:0005987">
    <property type="term" value="P:sucrose catabolic process"/>
    <property type="evidence" value="ECO:0007669"/>
    <property type="project" value="TreeGrafter"/>
</dbReference>
<accession>J9H3T3</accession>
<protein>
    <submittedName>
        <fullName evidence="6">Levanase (2,6-beta-D-fructanfructanohydrolase)</fullName>
    </submittedName>
</protein>
<proteinExistence type="inferred from homology"/>
<keyword evidence="2 6" id="KW-0378">Hydrolase</keyword>
<evidence type="ECO:0000256" key="3">
    <source>
        <dbReference type="ARBA" id="ARBA00023295"/>
    </source>
</evidence>
<reference evidence="6" key="1">
    <citation type="journal article" date="2012" name="PLoS ONE">
        <title>Gene sets for utilization of primary and secondary nutrition supplies in the distal gut of endangered iberian lynx.</title>
        <authorList>
            <person name="Alcaide M."/>
            <person name="Messina E."/>
            <person name="Richter M."/>
            <person name="Bargiela R."/>
            <person name="Peplies J."/>
            <person name="Huws S.A."/>
            <person name="Newbold C.J."/>
            <person name="Golyshin P.N."/>
            <person name="Simon M.A."/>
            <person name="Lopez G."/>
            <person name="Yakimov M.M."/>
            <person name="Ferrer M."/>
        </authorList>
    </citation>
    <scope>NUCLEOTIDE SEQUENCE</scope>
</reference>
<dbReference type="InterPro" id="IPR001362">
    <property type="entry name" value="Glyco_hydro_32"/>
</dbReference>
<dbReference type="InterPro" id="IPR013189">
    <property type="entry name" value="Glyco_hydro_32_C"/>
</dbReference>
<dbReference type="SUPFAM" id="SSF49899">
    <property type="entry name" value="Concanavalin A-like lectins/glucanases"/>
    <property type="match status" value="1"/>
</dbReference>